<reference evidence="1 2" key="1">
    <citation type="journal article" date="2016" name="Int. J. Syst. Evol. Microbiol.">
        <title>Descriptions of Anaerotaenia torta gen. nov., sp. nov. and Anaerocolumna cellulosilytica gen. nov., sp. nov. isolated from a methanogenic reactor of cattle waste.</title>
        <authorList>
            <person name="Uek A."/>
            <person name="Ohtaki Y."/>
            <person name="Kaku N."/>
            <person name="Ueki K."/>
        </authorList>
    </citation>
    <scope>NUCLEOTIDE SEQUENCE [LARGE SCALE GENOMIC DNA]</scope>
    <source>
        <strain evidence="1 2">SN021</strain>
    </source>
</reference>
<organism evidence="1 2">
    <name type="scientific">Anaerocolumna cellulosilytica</name>
    <dbReference type="NCBI Taxonomy" id="433286"/>
    <lineage>
        <taxon>Bacteria</taxon>
        <taxon>Bacillati</taxon>
        <taxon>Bacillota</taxon>
        <taxon>Clostridia</taxon>
        <taxon>Lachnospirales</taxon>
        <taxon>Lachnospiraceae</taxon>
        <taxon>Anaerocolumna</taxon>
    </lineage>
</organism>
<gene>
    <name evidence="1" type="ORF">acsn021_01680</name>
</gene>
<dbReference type="EMBL" id="AP023367">
    <property type="protein sequence ID" value="BCJ92599.1"/>
    <property type="molecule type" value="Genomic_DNA"/>
</dbReference>
<name>A0A6S6QU32_9FIRM</name>
<protein>
    <submittedName>
        <fullName evidence="1">Uncharacterized protein</fullName>
    </submittedName>
</protein>
<dbReference type="Proteomes" id="UP000515561">
    <property type="component" value="Chromosome"/>
</dbReference>
<evidence type="ECO:0000313" key="1">
    <source>
        <dbReference type="EMBL" id="BCJ92599.1"/>
    </source>
</evidence>
<dbReference type="KEGG" id="acel:acsn021_01680"/>
<keyword evidence="2" id="KW-1185">Reference proteome</keyword>
<dbReference type="RefSeq" id="WP_184095701.1">
    <property type="nucleotide sequence ID" value="NZ_AP023367.1"/>
</dbReference>
<sequence length="192" mass="20494">MAEYTKNYNLKKQQDSDYISIEGLNNNFDVIDEELNKLEEAGVKAVDGKGLSSNDFTDAEKSKLAGVAVNANNYVHPANHSPTVIAQDANNRFVTDAEKAAWNGKQNALGYTPVRQGTGFGQYPNLVSIGWSGSRLKATVDSTDLGNIAFGDIPTTLPANGGNSDSVDGVHIQVQTSIPASLGNNVLCIVYE</sequence>
<dbReference type="AlphaFoldDB" id="A0A6S6QU32"/>
<accession>A0A6S6QU32</accession>
<evidence type="ECO:0000313" key="2">
    <source>
        <dbReference type="Proteomes" id="UP000515561"/>
    </source>
</evidence>
<proteinExistence type="predicted"/>